<sequence length="54" mass="6061">MGDNRKVANFRKGLAHGRDNRDLAPKKQRFPAFIPGQNDGKTGFMGLVRGGYLW</sequence>
<dbReference type="EMBL" id="CP002382">
    <property type="protein sequence ID" value="AEP09036.1"/>
    <property type="molecule type" value="Genomic_DNA"/>
</dbReference>
<evidence type="ECO:0000256" key="1">
    <source>
        <dbReference type="SAM" id="MobiDB-lite"/>
    </source>
</evidence>
<evidence type="ECO:0000313" key="3">
    <source>
        <dbReference type="Proteomes" id="UP000009286"/>
    </source>
</evidence>
<organism evidence="2 3">
    <name type="scientific">Micavibrio aeruginosavorus (strain ARL-13)</name>
    <dbReference type="NCBI Taxonomy" id="856793"/>
    <lineage>
        <taxon>Bacteria</taxon>
        <taxon>Pseudomonadati</taxon>
        <taxon>Bdellovibrionota</taxon>
        <taxon>Bdellovibrionia</taxon>
        <taxon>Bdellovibrionales</taxon>
        <taxon>Pseudobdellovibrionaceae</taxon>
        <taxon>Micavibrio</taxon>
    </lineage>
</organism>
<evidence type="ECO:0000313" key="2">
    <source>
        <dbReference type="EMBL" id="AEP09036.1"/>
    </source>
</evidence>
<name>G2KPD5_MICAA</name>
<protein>
    <submittedName>
        <fullName evidence="2">Uncharacterized protein</fullName>
    </submittedName>
</protein>
<dbReference type="STRING" id="856793.MICA_702"/>
<proteinExistence type="predicted"/>
<feature type="region of interest" description="Disordered" evidence="1">
    <location>
        <begin position="1"/>
        <end position="25"/>
    </location>
</feature>
<reference evidence="2 3" key="1">
    <citation type="journal article" date="2011" name="BMC Genomics">
        <title>Genomic insights into an obligate epibiotic bacterial predator: Micavibrio aeruginosavorus ARL-13.</title>
        <authorList>
            <person name="Wang Z."/>
            <person name="Kadouri D."/>
            <person name="Wu M."/>
        </authorList>
    </citation>
    <scope>NUCLEOTIDE SEQUENCE [LARGE SCALE GENOMIC DNA]</scope>
    <source>
        <strain evidence="2 3">ARL-13</strain>
    </source>
</reference>
<gene>
    <name evidence="2" type="ordered locus">MICA_702</name>
</gene>
<keyword evidence="3" id="KW-1185">Reference proteome</keyword>
<dbReference type="KEGG" id="mai:MICA_702"/>
<accession>G2KPD5</accession>
<feature type="compositionally biased region" description="Basic and acidic residues" evidence="1">
    <location>
        <begin position="16"/>
        <end position="25"/>
    </location>
</feature>
<dbReference type="AlphaFoldDB" id="G2KPD5"/>
<dbReference type="Proteomes" id="UP000009286">
    <property type="component" value="Chromosome"/>
</dbReference>
<dbReference type="HOGENOM" id="CLU_3045279_0_0_5"/>